<feature type="region of interest" description="Disordered" evidence="7">
    <location>
        <begin position="250"/>
        <end position="274"/>
    </location>
</feature>
<comment type="caution">
    <text evidence="9">The sequence shown here is derived from an EMBL/GenBank/DDBJ whole genome shotgun (WGS) entry which is preliminary data.</text>
</comment>
<keyword evidence="4" id="KW-0804">Transcription</keyword>
<dbReference type="PANTHER" id="PTHR46542">
    <property type="entry name" value="X-BOX BINDING PROTEIN 1"/>
    <property type="match status" value="1"/>
</dbReference>
<protein>
    <recommendedName>
        <fullName evidence="6">X-box-binding protein 1</fullName>
    </recommendedName>
</protein>
<keyword evidence="2" id="KW-0805">Transcription regulation</keyword>
<proteinExistence type="predicted"/>
<evidence type="ECO:0000256" key="2">
    <source>
        <dbReference type="ARBA" id="ARBA00023015"/>
    </source>
</evidence>
<evidence type="ECO:0000313" key="9">
    <source>
        <dbReference type="EMBL" id="KAL0072315.1"/>
    </source>
</evidence>
<dbReference type="InterPro" id="IPR046347">
    <property type="entry name" value="bZIP_sf"/>
</dbReference>
<feature type="region of interest" description="Disordered" evidence="7">
    <location>
        <begin position="1"/>
        <end position="53"/>
    </location>
</feature>
<reference evidence="9 10" key="1">
    <citation type="submission" date="2024-05" db="EMBL/GenBank/DDBJ databases">
        <title>A draft genome resource for the thread blight pathogen Marasmius tenuissimus strain MS-2.</title>
        <authorList>
            <person name="Yulfo-Soto G.E."/>
            <person name="Baruah I.K."/>
            <person name="Amoako-Attah I."/>
            <person name="Bukari Y."/>
            <person name="Meinhardt L.W."/>
            <person name="Bailey B.A."/>
            <person name="Cohen S.P."/>
        </authorList>
    </citation>
    <scope>NUCLEOTIDE SEQUENCE [LARGE SCALE GENOMIC DNA]</scope>
    <source>
        <strain evidence="9 10">MS-2</strain>
    </source>
</reference>
<organism evidence="9 10">
    <name type="scientific">Marasmius tenuissimus</name>
    <dbReference type="NCBI Taxonomy" id="585030"/>
    <lineage>
        <taxon>Eukaryota</taxon>
        <taxon>Fungi</taxon>
        <taxon>Dikarya</taxon>
        <taxon>Basidiomycota</taxon>
        <taxon>Agaricomycotina</taxon>
        <taxon>Agaricomycetes</taxon>
        <taxon>Agaricomycetidae</taxon>
        <taxon>Agaricales</taxon>
        <taxon>Marasmiineae</taxon>
        <taxon>Marasmiaceae</taxon>
        <taxon>Marasmius</taxon>
    </lineage>
</organism>
<feature type="region of interest" description="Disordered" evidence="7">
    <location>
        <begin position="66"/>
        <end position="90"/>
    </location>
</feature>
<name>A0ABR3AEH2_9AGAR</name>
<dbReference type="Gene3D" id="1.20.5.170">
    <property type="match status" value="1"/>
</dbReference>
<dbReference type="PROSITE" id="PS50217">
    <property type="entry name" value="BZIP"/>
    <property type="match status" value="1"/>
</dbReference>
<accession>A0ABR3AEH2</accession>
<dbReference type="SMART" id="SM00338">
    <property type="entry name" value="BRLZ"/>
    <property type="match status" value="1"/>
</dbReference>
<gene>
    <name evidence="9" type="ORF">AAF712_000077</name>
</gene>
<dbReference type="EMBL" id="JBBXMP010000001">
    <property type="protein sequence ID" value="KAL0072315.1"/>
    <property type="molecule type" value="Genomic_DNA"/>
</dbReference>
<evidence type="ECO:0000256" key="4">
    <source>
        <dbReference type="ARBA" id="ARBA00023163"/>
    </source>
</evidence>
<keyword evidence="5" id="KW-0539">Nucleus</keyword>
<dbReference type="PROSITE" id="PS00036">
    <property type="entry name" value="BZIP_BASIC"/>
    <property type="match status" value="1"/>
</dbReference>
<evidence type="ECO:0000259" key="8">
    <source>
        <dbReference type="PROSITE" id="PS50217"/>
    </source>
</evidence>
<dbReference type="Pfam" id="PF00170">
    <property type="entry name" value="bZIP_1"/>
    <property type="match status" value="1"/>
</dbReference>
<dbReference type="InterPro" id="IPR004827">
    <property type="entry name" value="bZIP"/>
</dbReference>
<keyword evidence="3" id="KW-0238">DNA-binding</keyword>
<dbReference type="Proteomes" id="UP001437256">
    <property type="component" value="Unassembled WGS sequence"/>
</dbReference>
<dbReference type="PANTHER" id="PTHR46542:SF1">
    <property type="entry name" value="X-BOX BINDING PROTEIN 1"/>
    <property type="match status" value="1"/>
</dbReference>
<evidence type="ECO:0000256" key="1">
    <source>
        <dbReference type="ARBA" id="ARBA00022843"/>
    </source>
</evidence>
<feature type="compositionally biased region" description="Polar residues" evidence="7">
    <location>
        <begin position="124"/>
        <end position="140"/>
    </location>
</feature>
<dbReference type="InterPro" id="IPR052470">
    <property type="entry name" value="ER_Stress-Reg_TF"/>
</dbReference>
<feature type="compositionally biased region" description="Low complexity" evidence="7">
    <location>
        <begin position="142"/>
        <end position="169"/>
    </location>
</feature>
<keyword evidence="10" id="KW-1185">Reference proteome</keyword>
<dbReference type="CDD" id="cd14812">
    <property type="entry name" value="bZIP_u3"/>
    <property type="match status" value="1"/>
</dbReference>
<evidence type="ECO:0000256" key="7">
    <source>
        <dbReference type="SAM" id="MobiDB-lite"/>
    </source>
</evidence>
<sequence>MSSTEFSPESPSPSLAGPSRKRPRSELSSEERKEARAHRNRIAAQNSRDRRKAQFVHLERRVAELEEENKRLRAGLPPADPVQDAKDRENQELRARIATLERGLEAVVKAFAVQGLPSSLPPTDVSSPAKSSDSIPTFSAESPIPTLSPSSSTSSISTPSSTGSPAPESFPISPSPSHASLDFSFTSVSPTASKDTGGDHASSLRVPAAGELELYSPYVHDIKADNTASDLPTTMDPVDDATMETLFHEILRSHSRSPSPEPRDTRAGSTTSESIQAVDLFATTQQMQGDQETQTAAGSSTAQVSASSLEGVKLEGSGEEGAETKLSSLGIDLDEMGMANGDGFGLGMDVDMLNGNLFEENATIDSPSGGFTATWLDDYTTSLLEGFAPPTVTALQLDSSATPREATASSWESLEASLSVGVGVF</sequence>
<feature type="domain" description="BZIP" evidence="8">
    <location>
        <begin position="30"/>
        <end position="73"/>
    </location>
</feature>
<dbReference type="SUPFAM" id="SSF57959">
    <property type="entry name" value="Leucine zipper domain"/>
    <property type="match status" value="1"/>
</dbReference>
<feature type="region of interest" description="Disordered" evidence="7">
    <location>
        <begin position="116"/>
        <end position="177"/>
    </location>
</feature>
<evidence type="ECO:0000313" key="10">
    <source>
        <dbReference type="Proteomes" id="UP001437256"/>
    </source>
</evidence>
<feature type="compositionally biased region" description="Basic and acidic residues" evidence="7">
    <location>
        <begin position="24"/>
        <end position="34"/>
    </location>
</feature>
<feature type="compositionally biased region" description="Low complexity" evidence="7">
    <location>
        <begin position="1"/>
        <end position="14"/>
    </location>
</feature>
<keyword evidence="1" id="KW-0832">Ubl conjugation</keyword>
<evidence type="ECO:0000256" key="6">
    <source>
        <dbReference type="ARBA" id="ARBA00040165"/>
    </source>
</evidence>
<evidence type="ECO:0000256" key="5">
    <source>
        <dbReference type="ARBA" id="ARBA00023242"/>
    </source>
</evidence>
<evidence type="ECO:0000256" key="3">
    <source>
        <dbReference type="ARBA" id="ARBA00023125"/>
    </source>
</evidence>